<gene>
    <name evidence="1" type="ORF">LCGC14_1521510</name>
</gene>
<proteinExistence type="predicted"/>
<comment type="caution">
    <text evidence="1">The sequence shown here is derived from an EMBL/GenBank/DDBJ whole genome shotgun (WGS) entry which is preliminary data.</text>
</comment>
<evidence type="ECO:0000313" key="1">
    <source>
        <dbReference type="EMBL" id="KKM62448.1"/>
    </source>
</evidence>
<organism evidence="1">
    <name type="scientific">marine sediment metagenome</name>
    <dbReference type="NCBI Taxonomy" id="412755"/>
    <lineage>
        <taxon>unclassified sequences</taxon>
        <taxon>metagenomes</taxon>
        <taxon>ecological metagenomes</taxon>
    </lineage>
</organism>
<dbReference type="EMBL" id="LAZR01011292">
    <property type="protein sequence ID" value="KKM62448.1"/>
    <property type="molecule type" value="Genomic_DNA"/>
</dbReference>
<accession>A0A0F9IYP4</accession>
<protein>
    <submittedName>
        <fullName evidence="1">Uncharacterized protein</fullName>
    </submittedName>
</protein>
<reference evidence="1" key="1">
    <citation type="journal article" date="2015" name="Nature">
        <title>Complex archaea that bridge the gap between prokaryotes and eukaryotes.</title>
        <authorList>
            <person name="Spang A."/>
            <person name="Saw J.H."/>
            <person name="Jorgensen S.L."/>
            <person name="Zaremba-Niedzwiedzka K."/>
            <person name="Martijn J."/>
            <person name="Lind A.E."/>
            <person name="van Eijk R."/>
            <person name="Schleper C."/>
            <person name="Guy L."/>
            <person name="Ettema T.J."/>
        </authorList>
    </citation>
    <scope>NUCLEOTIDE SEQUENCE</scope>
</reference>
<name>A0A0F9IYP4_9ZZZZ</name>
<sequence>MKYTTPSKAAEAVFAEFKKRADLTPKIVQVEKDLRLISADINKKKKMFLAALKELRKGPR</sequence>
<dbReference type="AlphaFoldDB" id="A0A0F9IYP4"/>
<feature type="non-terminal residue" evidence="1">
    <location>
        <position position="60"/>
    </location>
</feature>